<protein>
    <recommendedName>
        <fullName evidence="4">PEGA domain-containing protein</fullName>
    </recommendedName>
</protein>
<name>A0A7C3IGN6_9SPIR</name>
<keyword evidence="1" id="KW-0175">Coiled coil</keyword>
<evidence type="ECO:0000256" key="1">
    <source>
        <dbReference type="SAM" id="Coils"/>
    </source>
</evidence>
<feature type="transmembrane region" description="Helical" evidence="2">
    <location>
        <begin position="371"/>
        <end position="392"/>
    </location>
</feature>
<keyword evidence="2" id="KW-0472">Membrane</keyword>
<keyword evidence="2" id="KW-0812">Transmembrane</keyword>
<reference evidence="3" key="1">
    <citation type="journal article" date="2020" name="mSystems">
        <title>Genome- and Community-Level Interaction Insights into Carbon Utilization and Element Cycling Functions of Hydrothermarchaeota in Hydrothermal Sediment.</title>
        <authorList>
            <person name="Zhou Z."/>
            <person name="Liu Y."/>
            <person name="Xu W."/>
            <person name="Pan J."/>
            <person name="Luo Z.H."/>
            <person name="Li M."/>
        </authorList>
    </citation>
    <scope>NUCLEOTIDE SEQUENCE [LARGE SCALE GENOMIC DNA]</scope>
    <source>
        <strain evidence="3">SpSt-503</strain>
    </source>
</reference>
<evidence type="ECO:0000256" key="2">
    <source>
        <dbReference type="SAM" id="Phobius"/>
    </source>
</evidence>
<keyword evidence="2" id="KW-1133">Transmembrane helix</keyword>
<dbReference type="AlphaFoldDB" id="A0A7C3IGN6"/>
<gene>
    <name evidence="3" type="ORF">ENS59_05770</name>
</gene>
<evidence type="ECO:0000313" key="3">
    <source>
        <dbReference type="EMBL" id="HFH29004.1"/>
    </source>
</evidence>
<sequence length="449" mass="49647">MVYVCDVDVSQMPSEQRIAGLRIRSALVQILTEIGERNRSSVEIDRYQESLWQERKNTAAKALSDARNNRDMLLFKGYSKQKYESELAKITVTIHDLEKKLDLVSKEPPIIAEKARLVLHKDTANGTFAPEPKSGDRRKFCQDRGIDLLITSSLRELYGRWVLSYGIYRSVDDTVLYFDTVAFAPEELASIVPNLASALYQGLSGSPTGAIKIIAQPESAEIVVDETVVGRGTTPVLEGPPGSLSVYVTKSGYYPASFSLDRMPNTVSTARISLSPLALHSFEITSPLSDPLTLYIDGLYRGEAPLSLEIPQGRYTLQVVKGSGNNEIQSIPLVLKTQDGALVIPDQYLQSPDEKPVEKARKQFYGAFGRFWIALPMAFLLNGIATTYINAINYGGSQNLMDQATKLYYSSQAAWVLTGVFLGESLYRLGSYVYIANRGSSPVVEPKTK</sequence>
<proteinExistence type="predicted"/>
<organism evidence="3">
    <name type="scientific">Gracilinema caldarium</name>
    <dbReference type="NCBI Taxonomy" id="215591"/>
    <lineage>
        <taxon>Bacteria</taxon>
        <taxon>Pseudomonadati</taxon>
        <taxon>Spirochaetota</taxon>
        <taxon>Spirochaetia</taxon>
        <taxon>Spirochaetales</taxon>
        <taxon>Breznakiellaceae</taxon>
        <taxon>Gracilinema</taxon>
    </lineage>
</organism>
<feature type="coiled-coil region" evidence="1">
    <location>
        <begin position="80"/>
        <end position="107"/>
    </location>
</feature>
<feature type="transmembrane region" description="Helical" evidence="2">
    <location>
        <begin position="412"/>
        <end position="430"/>
    </location>
</feature>
<dbReference type="EMBL" id="DSVL01000179">
    <property type="protein sequence ID" value="HFH29004.1"/>
    <property type="molecule type" value="Genomic_DNA"/>
</dbReference>
<evidence type="ECO:0008006" key="4">
    <source>
        <dbReference type="Google" id="ProtNLM"/>
    </source>
</evidence>
<comment type="caution">
    <text evidence="3">The sequence shown here is derived from an EMBL/GenBank/DDBJ whole genome shotgun (WGS) entry which is preliminary data.</text>
</comment>
<accession>A0A7C3IGN6</accession>